<sequence>MLRLALDARSNRLRASERVSPAMSCSGGADGRYDDATVVPEAYDDDVMSCGFCVSSSLSSSSRSSASSPPHRSSRSSCQWRSSAYHTTTLYTVAASSTVVSSSTIATYALAPLSLGARWLAALTRHSAAKSTKLAVCITVRKAERIMFVKATTPAPASSTAAMQKYWTWHPPAGGCTAEIRPTTHSTDSWNTHQYTWLPLMFVSMPPYIRCCAAGNQYPTGYSTRSCNGFLENCQYLVKLAPVWRAMK</sequence>
<dbReference type="VEuPathDB" id="TriTrypDB:ECC02_007831"/>
<organism evidence="2 3">
    <name type="scientific">Trypanosoma cruzi</name>
    <dbReference type="NCBI Taxonomy" id="5693"/>
    <lineage>
        <taxon>Eukaryota</taxon>
        <taxon>Discoba</taxon>
        <taxon>Euglenozoa</taxon>
        <taxon>Kinetoplastea</taxon>
        <taxon>Metakinetoplastina</taxon>
        <taxon>Trypanosomatida</taxon>
        <taxon>Trypanosomatidae</taxon>
        <taxon>Trypanosoma</taxon>
        <taxon>Schizotrypanum</taxon>
    </lineage>
</organism>
<evidence type="ECO:0000313" key="2">
    <source>
        <dbReference type="EMBL" id="KAF5219226.1"/>
    </source>
</evidence>
<protein>
    <submittedName>
        <fullName evidence="2">Uncharacterized protein</fullName>
    </submittedName>
</protein>
<proteinExistence type="predicted"/>
<gene>
    <name evidence="2" type="ORF">ECC02_007831</name>
</gene>
<evidence type="ECO:0000256" key="1">
    <source>
        <dbReference type="SAM" id="MobiDB-lite"/>
    </source>
</evidence>
<evidence type="ECO:0000313" key="3">
    <source>
        <dbReference type="Proteomes" id="UP000583944"/>
    </source>
</evidence>
<feature type="region of interest" description="Disordered" evidence="1">
    <location>
        <begin position="58"/>
        <end position="78"/>
    </location>
</feature>
<dbReference type="EMBL" id="JABDHM010000075">
    <property type="protein sequence ID" value="KAF5219226.1"/>
    <property type="molecule type" value="Genomic_DNA"/>
</dbReference>
<accession>A0A7J6XYK4</accession>
<dbReference type="Proteomes" id="UP000583944">
    <property type="component" value="Unassembled WGS sequence"/>
</dbReference>
<reference evidence="2 3" key="1">
    <citation type="journal article" date="2019" name="Genome Biol. Evol.">
        <title>Nanopore Sequencing Significantly Improves Genome Assembly of the Protozoan Parasite Trypanosoma cruzi.</title>
        <authorList>
            <person name="Diaz-Viraque F."/>
            <person name="Pita S."/>
            <person name="Greif G."/>
            <person name="de Souza R.C.M."/>
            <person name="Iraola G."/>
            <person name="Robello C."/>
        </authorList>
    </citation>
    <scope>NUCLEOTIDE SEQUENCE [LARGE SCALE GENOMIC DNA]</scope>
    <source>
        <strain evidence="2 3">Berenice</strain>
    </source>
</reference>
<name>A0A7J6XYK4_TRYCR</name>
<dbReference type="AlphaFoldDB" id="A0A7J6XYK4"/>
<comment type="caution">
    <text evidence="2">The sequence shown here is derived from an EMBL/GenBank/DDBJ whole genome shotgun (WGS) entry which is preliminary data.</text>
</comment>